<evidence type="ECO:0000313" key="1">
    <source>
        <dbReference type="EMBL" id="MBX60503.1"/>
    </source>
</evidence>
<sequence length="12" mass="1418">MIKILSRCNNLI</sequence>
<name>A0A2P2Q0N1_RHIMU</name>
<protein>
    <submittedName>
        <fullName evidence="1">Uncharacterized protein</fullName>
    </submittedName>
</protein>
<proteinExistence type="predicted"/>
<reference evidence="1" key="1">
    <citation type="submission" date="2018-02" db="EMBL/GenBank/DDBJ databases">
        <title>Rhizophora mucronata_Transcriptome.</title>
        <authorList>
            <person name="Meera S.P."/>
            <person name="Sreeshan A."/>
            <person name="Augustine A."/>
        </authorList>
    </citation>
    <scope>NUCLEOTIDE SEQUENCE</scope>
    <source>
        <tissue evidence="1">Leaf</tissue>
    </source>
</reference>
<organism evidence="1">
    <name type="scientific">Rhizophora mucronata</name>
    <name type="common">Asiatic mangrove</name>
    <dbReference type="NCBI Taxonomy" id="61149"/>
    <lineage>
        <taxon>Eukaryota</taxon>
        <taxon>Viridiplantae</taxon>
        <taxon>Streptophyta</taxon>
        <taxon>Embryophyta</taxon>
        <taxon>Tracheophyta</taxon>
        <taxon>Spermatophyta</taxon>
        <taxon>Magnoliopsida</taxon>
        <taxon>eudicotyledons</taxon>
        <taxon>Gunneridae</taxon>
        <taxon>Pentapetalae</taxon>
        <taxon>rosids</taxon>
        <taxon>fabids</taxon>
        <taxon>Malpighiales</taxon>
        <taxon>Rhizophoraceae</taxon>
        <taxon>Rhizophora</taxon>
    </lineage>
</organism>
<dbReference type="EMBL" id="GGEC01080019">
    <property type="protein sequence ID" value="MBX60503.1"/>
    <property type="molecule type" value="Transcribed_RNA"/>
</dbReference>
<accession>A0A2P2Q0N1</accession>